<sequence>MKELRLSIRTRLTAWYGGLFALAGTALLITNYVLVAATLPDPDNFLAVRRADSVSAYPAYPAVGVLPSETVSTAALSTVEDYRESALSTLLLQSAVALVITVVLAVWMGWLMASRVLQPLHSITNTAHQLGADNLGRRINHEGPDDELKDLADTFDGMLDRLTGAFDSQKRFVANASHELRTPLAIQRTLIEVAMGAPDAGPDLTRLGNHLLDTNTRSEKLIDGLLLLARSDRGLSSRERIRLHEVVADVVASCSDLADSRQVRFHVSTSRRIVVGDPVLLSHLVSNLIRNAVLYNEPGGTVHVETGSEPALRVVNTGEPIPAEVVPGLFEPFRRYRTERLASEGTGLGLSLVRSIAAAHEGSVSARPNTAGGLVLEVNLPVTDVRAAPMYGKIG</sequence>
<evidence type="ECO:0000313" key="15">
    <source>
        <dbReference type="Proteomes" id="UP001141259"/>
    </source>
</evidence>
<keyword evidence="7" id="KW-0418">Kinase</keyword>
<dbReference type="Gene3D" id="1.10.287.130">
    <property type="match status" value="1"/>
</dbReference>
<dbReference type="SUPFAM" id="SSF47384">
    <property type="entry name" value="Homodimeric domain of signal transducing histidine kinase"/>
    <property type="match status" value="1"/>
</dbReference>
<dbReference type="Gene3D" id="6.10.340.10">
    <property type="match status" value="1"/>
</dbReference>
<dbReference type="CDD" id="cd00082">
    <property type="entry name" value="HisKA"/>
    <property type="match status" value="1"/>
</dbReference>
<dbReference type="Pfam" id="PF02518">
    <property type="entry name" value="HATPase_c"/>
    <property type="match status" value="1"/>
</dbReference>
<evidence type="ECO:0000256" key="3">
    <source>
        <dbReference type="ARBA" id="ARBA00012438"/>
    </source>
</evidence>
<evidence type="ECO:0000259" key="12">
    <source>
        <dbReference type="PROSITE" id="PS50109"/>
    </source>
</evidence>
<keyword evidence="4" id="KW-0597">Phosphoprotein</keyword>
<feature type="domain" description="HAMP" evidence="13">
    <location>
        <begin position="114"/>
        <end position="167"/>
    </location>
</feature>
<dbReference type="InterPro" id="IPR036890">
    <property type="entry name" value="HATPase_C_sf"/>
</dbReference>
<keyword evidence="9" id="KW-0902">Two-component regulatory system</keyword>
<dbReference type="Pfam" id="PF00512">
    <property type="entry name" value="HisKA"/>
    <property type="match status" value="1"/>
</dbReference>
<dbReference type="InterPro" id="IPR005467">
    <property type="entry name" value="His_kinase_dom"/>
</dbReference>
<evidence type="ECO:0000256" key="11">
    <source>
        <dbReference type="SAM" id="Phobius"/>
    </source>
</evidence>
<keyword evidence="6 11" id="KW-0812">Transmembrane</keyword>
<feature type="transmembrane region" description="Helical" evidence="11">
    <location>
        <begin position="90"/>
        <end position="113"/>
    </location>
</feature>
<evidence type="ECO:0000256" key="9">
    <source>
        <dbReference type="ARBA" id="ARBA00023012"/>
    </source>
</evidence>
<dbReference type="InterPro" id="IPR003660">
    <property type="entry name" value="HAMP_dom"/>
</dbReference>
<dbReference type="CDD" id="cd06225">
    <property type="entry name" value="HAMP"/>
    <property type="match status" value="1"/>
</dbReference>
<keyword evidence="8 11" id="KW-1133">Transmembrane helix</keyword>
<evidence type="ECO:0000256" key="7">
    <source>
        <dbReference type="ARBA" id="ARBA00022777"/>
    </source>
</evidence>
<feature type="domain" description="Histidine kinase" evidence="12">
    <location>
        <begin position="175"/>
        <end position="384"/>
    </location>
</feature>
<comment type="subcellular location">
    <subcellularLocation>
        <location evidence="2">Cell membrane</location>
    </subcellularLocation>
</comment>
<keyword evidence="15" id="KW-1185">Reference proteome</keyword>
<organism evidence="14 15">
    <name type="scientific">Umezawaea endophytica</name>
    <dbReference type="NCBI Taxonomy" id="1654476"/>
    <lineage>
        <taxon>Bacteria</taxon>
        <taxon>Bacillati</taxon>
        <taxon>Actinomycetota</taxon>
        <taxon>Actinomycetes</taxon>
        <taxon>Pseudonocardiales</taxon>
        <taxon>Pseudonocardiaceae</taxon>
        <taxon>Umezawaea</taxon>
    </lineage>
</organism>
<name>A0A9X2VM54_9PSEU</name>
<dbReference type="GO" id="GO:0005886">
    <property type="term" value="C:plasma membrane"/>
    <property type="evidence" value="ECO:0007669"/>
    <property type="project" value="UniProtKB-SubCell"/>
</dbReference>
<proteinExistence type="predicted"/>
<evidence type="ECO:0000313" key="14">
    <source>
        <dbReference type="EMBL" id="MCS7478954.1"/>
    </source>
</evidence>
<evidence type="ECO:0000256" key="8">
    <source>
        <dbReference type="ARBA" id="ARBA00022989"/>
    </source>
</evidence>
<dbReference type="Proteomes" id="UP001141259">
    <property type="component" value="Unassembled WGS sequence"/>
</dbReference>
<dbReference type="SUPFAM" id="SSF55874">
    <property type="entry name" value="ATPase domain of HSP90 chaperone/DNA topoisomerase II/histidine kinase"/>
    <property type="match status" value="1"/>
</dbReference>
<comment type="caution">
    <text evidence="14">The sequence shown here is derived from an EMBL/GenBank/DDBJ whole genome shotgun (WGS) entry which is preliminary data.</text>
</comment>
<evidence type="ECO:0000256" key="10">
    <source>
        <dbReference type="ARBA" id="ARBA00023136"/>
    </source>
</evidence>
<dbReference type="PROSITE" id="PS50109">
    <property type="entry name" value="HIS_KIN"/>
    <property type="match status" value="1"/>
</dbReference>
<accession>A0A9X2VM54</accession>
<dbReference type="AlphaFoldDB" id="A0A9X2VM54"/>
<evidence type="ECO:0000256" key="2">
    <source>
        <dbReference type="ARBA" id="ARBA00004236"/>
    </source>
</evidence>
<dbReference type="SMART" id="SM00387">
    <property type="entry name" value="HATPase_c"/>
    <property type="match status" value="1"/>
</dbReference>
<feature type="transmembrane region" description="Helical" evidence="11">
    <location>
        <begin position="12"/>
        <end position="34"/>
    </location>
</feature>
<evidence type="ECO:0000259" key="13">
    <source>
        <dbReference type="PROSITE" id="PS50885"/>
    </source>
</evidence>
<dbReference type="SMART" id="SM00388">
    <property type="entry name" value="HisKA"/>
    <property type="match status" value="1"/>
</dbReference>
<dbReference type="PRINTS" id="PR00344">
    <property type="entry name" value="BCTRLSENSOR"/>
</dbReference>
<evidence type="ECO:0000256" key="6">
    <source>
        <dbReference type="ARBA" id="ARBA00022692"/>
    </source>
</evidence>
<dbReference type="GO" id="GO:0005524">
    <property type="term" value="F:ATP binding"/>
    <property type="evidence" value="ECO:0007669"/>
    <property type="project" value="UniProtKB-KW"/>
</dbReference>
<dbReference type="InterPro" id="IPR036097">
    <property type="entry name" value="HisK_dim/P_sf"/>
</dbReference>
<keyword evidence="14" id="KW-0547">Nucleotide-binding</keyword>
<keyword evidence="10 11" id="KW-0472">Membrane</keyword>
<dbReference type="Pfam" id="PF00672">
    <property type="entry name" value="HAMP"/>
    <property type="match status" value="1"/>
</dbReference>
<dbReference type="PROSITE" id="PS50885">
    <property type="entry name" value="HAMP"/>
    <property type="match status" value="1"/>
</dbReference>
<dbReference type="EMBL" id="JANYMP010000008">
    <property type="protein sequence ID" value="MCS7478954.1"/>
    <property type="molecule type" value="Genomic_DNA"/>
</dbReference>
<evidence type="ECO:0000256" key="1">
    <source>
        <dbReference type="ARBA" id="ARBA00000085"/>
    </source>
</evidence>
<dbReference type="EC" id="2.7.13.3" evidence="3"/>
<comment type="catalytic activity">
    <reaction evidence="1">
        <text>ATP + protein L-histidine = ADP + protein N-phospho-L-histidine.</text>
        <dbReference type="EC" id="2.7.13.3"/>
    </reaction>
</comment>
<dbReference type="Gene3D" id="3.30.565.10">
    <property type="entry name" value="Histidine kinase-like ATPase, C-terminal domain"/>
    <property type="match status" value="1"/>
</dbReference>
<gene>
    <name evidence="14" type="ORF">NZH93_19000</name>
</gene>
<protein>
    <recommendedName>
        <fullName evidence="3">histidine kinase</fullName>
        <ecNumber evidence="3">2.7.13.3</ecNumber>
    </recommendedName>
</protein>
<dbReference type="RefSeq" id="WP_259624446.1">
    <property type="nucleotide sequence ID" value="NZ_JANYMP010000008.1"/>
</dbReference>
<dbReference type="PANTHER" id="PTHR45436">
    <property type="entry name" value="SENSOR HISTIDINE KINASE YKOH"/>
    <property type="match status" value="1"/>
</dbReference>
<dbReference type="SUPFAM" id="SSF158472">
    <property type="entry name" value="HAMP domain-like"/>
    <property type="match status" value="1"/>
</dbReference>
<reference evidence="14" key="1">
    <citation type="submission" date="2022-08" db="EMBL/GenBank/DDBJ databases">
        <authorList>
            <person name="Tistechok S."/>
            <person name="Samborskyy M."/>
            <person name="Roman I."/>
        </authorList>
    </citation>
    <scope>NUCLEOTIDE SEQUENCE</scope>
    <source>
        <strain evidence="14">DSM 103496</strain>
    </source>
</reference>
<dbReference type="InterPro" id="IPR004358">
    <property type="entry name" value="Sig_transdc_His_kin-like_C"/>
</dbReference>
<dbReference type="InterPro" id="IPR003594">
    <property type="entry name" value="HATPase_dom"/>
</dbReference>
<dbReference type="InterPro" id="IPR003661">
    <property type="entry name" value="HisK_dim/P_dom"/>
</dbReference>
<dbReference type="SMART" id="SM00304">
    <property type="entry name" value="HAMP"/>
    <property type="match status" value="1"/>
</dbReference>
<dbReference type="PANTHER" id="PTHR45436:SF5">
    <property type="entry name" value="SENSOR HISTIDINE KINASE TRCS"/>
    <property type="match status" value="1"/>
</dbReference>
<evidence type="ECO:0000256" key="5">
    <source>
        <dbReference type="ARBA" id="ARBA00022679"/>
    </source>
</evidence>
<dbReference type="InterPro" id="IPR050428">
    <property type="entry name" value="TCS_sensor_his_kinase"/>
</dbReference>
<dbReference type="GO" id="GO:0000155">
    <property type="term" value="F:phosphorelay sensor kinase activity"/>
    <property type="evidence" value="ECO:0007669"/>
    <property type="project" value="InterPro"/>
</dbReference>
<keyword evidence="14" id="KW-0067">ATP-binding</keyword>
<evidence type="ECO:0000256" key="4">
    <source>
        <dbReference type="ARBA" id="ARBA00022553"/>
    </source>
</evidence>
<keyword evidence="5" id="KW-0808">Transferase</keyword>